<gene>
    <name evidence="1" type="primary">ORF122302</name>
    <name evidence="2" type="synonym">ORF122317</name>
</gene>
<reference evidence="1" key="1">
    <citation type="submission" date="2014-12" db="EMBL/GenBank/DDBJ databases">
        <title>Insight into the proteome of Arion vulgaris.</title>
        <authorList>
            <person name="Aradska J."/>
            <person name="Bulat T."/>
            <person name="Smidak R."/>
            <person name="Sarate P."/>
            <person name="Gangsoo J."/>
            <person name="Sialana F."/>
            <person name="Bilban M."/>
            <person name="Lubec G."/>
        </authorList>
    </citation>
    <scope>NUCLEOTIDE SEQUENCE</scope>
    <source>
        <tissue evidence="1">Skin</tissue>
    </source>
</reference>
<evidence type="ECO:0000313" key="1">
    <source>
        <dbReference type="EMBL" id="CEK80708.1"/>
    </source>
</evidence>
<protein>
    <submittedName>
        <fullName evidence="1">Uncharacterized protein</fullName>
    </submittedName>
</protein>
<dbReference type="EMBL" id="HACG01033843">
    <property type="protein sequence ID" value="CEK80708.1"/>
    <property type="molecule type" value="Transcribed_RNA"/>
</dbReference>
<evidence type="ECO:0000313" key="2">
    <source>
        <dbReference type="EMBL" id="CEK80711.1"/>
    </source>
</evidence>
<dbReference type="AlphaFoldDB" id="A0A0B7AIN9"/>
<name>A0A0B7AIN9_9EUPU</name>
<dbReference type="EMBL" id="HACG01033846">
    <property type="protein sequence ID" value="CEK80711.1"/>
    <property type="molecule type" value="Transcribed_RNA"/>
</dbReference>
<sequence length="120" mass="14038">MSNRSALLQIPKAQISNIIVMEIYLIQFQHTVLTEKKMQYYIVLYGCEAFETSLYQILVNVSFFSGYSILKPKWLFLISVCKFGALCKAAESFEEKLWDRFEGKRDKCKLRSFRSKTLAN</sequence>
<accession>A0A0B7AIN9</accession>
<proteinExistence type="predicted"/>
<organism evidence="1">
    <name type="scientific">Arion vulgaris</name>
    <dbReference type="NCBI Taxonomy" id="1028688"/>
    <lineage>
        <taxon>Eukaryota</taxon>
        <taxon>Metazoa</taxon>
        <taxon>Spiralia</taxon>
        <taxon>Lophotrochozoa</taxon>
        <taxon>Mollusca</taxon>
        <taxon>Gastropoda</taxon>
        <taxon>Heterobranchia</taxon>
        <taxon>Euthyneura</taxon>
        <taxon>Panpulmonata</taxon>
        <taxon>Eupulmonata</taxon>
        <taxon>Stylommatophora</taxon>
        <taxon>Helicina</taxon>
        <taxon>Arionoidea</taxon>
        <taxon>Arionidae</taxon>
        <taxon>Arion</taxon>
    </lineage>
</organism>